<dbReference type="PANTHER" id="PTHR47955:SF15">
    <property type="entry name" value="CYTOCHROME P450 71A2-LIKE"/>
    <property type="match status" value="1"/>
</dbReference>
<dbReference type="FunFam" id="1.10.630.10:FF:000011">
    <property type="entry name" value="Cytochrome P450 83B1"/>
    <property type="match status" value="1"/>
</dbReference>
<dbReference type="Gene3D" id="1.10.630.10">
    <property type="entry name" value="Cytochrome P450"/>
    <property type="match status" value="1"/>
</dbReference>
<dbReference type="EMBL" id="CAKOAT010031114">
    <property type="protein sequence ID" value="CAH8285730.1"/>
    <property type="molecule type" value="Genomic_DNA"/>
</dbReference>
<comment type="caution">
    <text evidence="6">The sequence shown here is derived from an EMBL/GenBank/DDBJ whole genome shotgun (WGS) entry which is preliminary data.</text>
</comment>
<keyword evidence="5" id="KW-0560">Oxidoreductase</keyword>
<dbReference type="Pfam" id="PF00067">
    <property type="entry name" value="p450"/>
    <property type="match status" value="1"/>
</dbReference>
<dbReference type="CDD" id="cd11072">
    <property type="entry name" value="CYP71-like"/>
    <property type="match status" value="1"/>
</dbReference>
<dbReference type="InterPro" id="IPR002401">
    <property type="entry name" value="Cyt_P450_E_grp-I"/>
</dbReference>
<proteinExistence type="inferred from homology"/>
<keyword evidence="4 5" id="KW-0349">Heme</keyword>
<reference evidence="6 7" key="1">
    <citation type="submission" date="2022-03" db="EMBL/GenBank/DDBJ databases">
        <authorList>
            <person name="Macdonald S."/>
            <person name="Ahmed S."/>
            <person name="Newling K."/>
        </authorList>
    </citation>
    <scope>NUCLEOTIDE SEQUENCE [LARGE SCALE GENOMIC DNA]</scope>
</reference>
<dbReference type="GO" id="GO:0046872">
    <property type="term" value="F:metal ion binding"/>
    <property type="evidence" value="ECO:0007669"/>
    <property type="project" value="UniProtKB-KW"/>
</dbReference>
<dbReference type="PROSITE" id="PS00086">
    <property type="entry name" value="CYTOCHROME_P450"/>
    <property type="match status" value="1"/>
</dbReference>
<dbReference type="PRINTS" id="PR00463">
    <property type="entry name" value="EP450I"/>
</dbReference>
<evidence type="ECO:0000313" key="6">
    <source>
        <dbReference type="EMBL" id="CAH8285730.1"/>
    </source>
</evidence>
<keyword evidence="7" id="KW-1185">Reference proteome</keyword>
<dbReference type="GO" id="GO:0004497">
    <property type="term" value="F:monooxygenase activity"/>
    <property type="evidence" value="ECO:0007669"/>
    <property type="project" value="UniProtKB-KW"/>
</dbReference>
<dbReference type="InterPro" id="IPR017972">
    <property type="entry name" value="Cyt_P450_CS"/>
</dbReference>
<keyword evidence="3 4" id="KW-0408">Iron</keyword>
<evidence type="ECO:0000256" key="5">
    <source>
        <dbReference type="RuleBase" id="RU000461"/>
    </source>
</evidence>
<name>A0ABC8IQX3_ERUVS</name>
<comment type="cofactor">
    <cofactor evidence="4">
        <name>heme</name>
        <dbReference type="ChEBI" id="CHEBI:30413"/>
    </cofactor>
</comment>
<dbReference type="InterPro" id="IPR001128">
    <property type="entry name" value="Cyt_P450"/>
</dbReference>
<accession>A0ABC8IQX3</accession>
<organism evidence="6 7">
    <name type="scientific">Eruca vesicaria subsp. sativa</name>
    <name type="common">Garden rocket</name>
    <name type="synonym">Eruca sativa</name>
    <dbReference type="NCBI Taxonomy" id="29727"/>
    <lineage>
        <taxon>Eukaryota</taxon>
        <taxon>Viridiplantae</taxon>
        <taxon>Streptophyta</taxon>
        <taxon>Embryophyta</taxon>
        <taxon>Tracheophyta</taxon>
        <taxon>Spermatophyta</taxon>
        <taxon>Magnoliopsida</taxon>
        <taxon>eudicotyledons</taxon>
        <taxon>Gunneridae</taxon>
        <taxon>Pentapetalae</taxon>
        <taxon>rosids</taxon>
        <taxon>malvids</taxon>
        <taxon>Brassicales</taxon>
        <taxon>Brassicaceae</taxon>
        <taxon>Brassiceae</taxon>
        <taxon>Eruca</taxon>
    </lineage>
</organism>
<keyword evidence="2 4" id="KW-0479">Metal-binding</keyword>
<sequence length="500" mass="56812">MEMIVTTLCLTTLLALLLLKYILKRTTTNNVYLPPSPWRLPVIGNLHQLSIHPHRSLRSLSLRYGPLMLLHFGRTPVLIVSSADVAHDVLKTHDLKCANRPKTKVVDKILDGGRDVAFAPYGEYWRQMKSICIQNLLNNKSVRSYEKIREDEIKLLIEKLERASSASSSSASPVNVSQLLMTLTNDIICRVALGRKYSGTKDAIDVENIVSTFAALLGEFPVGEYIPSLSWIDKIRGLDHKMEEVDKRFDEFLERVVKEHEDAEKENRSDLVDKLLTIQRDKTGQFELEKNALKLIIWDMFLAGTATTLSLLEWTMTELMRHPKAMKKLQEDVRSISKDDLYVTEKQAEKMNYLQAVIKEALRLRPPAPLLVPRVYSEDVKLKGYHIAAGTQVIINAWAIQRDITTWGIDAEAFRPERHLDSDLDFQGQDFTFIPFGSGKRICPGIGFTSALIGVTLANIVKRFNWKMDVKPQRDHDDLTEATGLVIFRKYPLIAFPSAA</sequence>
<dbReference type="AlphaFoldDB" id="A0ABC8IQX3"/>
<evidence type="ECO:0000313" key="7">
    <source>
        <dbReference type="Proteomes" id="UP001642260"/>
    </source>
</evidence>
<evidence type="ECO:0000256" key="1">
    <source>
        <dbReference type="ARBA" id="ARBA00010617"/>
    </source>
</evidence>
<evidence type="ECO:0000256" key="4">
    <source>
        <dbReference type="PIRSR" id="PIRSR602401-1"/>
    </source>
</evidence>
<dbReference type="InterPro" id="IPR036396">
    <property type="entry name" value="Cyt_P450_sf"/>
</dbReference>
<dbReference type="PRINTS" id="PR00385">
    <property type="entry name" value="P450"/>
</dbReference>
<evidence type="ECO:0000256" key="2">
    <source>
        <dbReference type="ARBA" id="ARBA00022723"/>
    </source>
</evidence>
<gene>
    <name evidence="6" type="ORF">ERUC_LOCUS927</name>
</gene>
<keyword evidence="5" id="KW-0503">Monooxygenase</keyword>
<feature type="binding site" description="axial binding residue" evidence="4">
    <location>
        <position position="443"/>
    </location>
    <ligand>
        <name>heme</name>
        <dbReference type="ChEBI" id="CHEBI:30413"/>
    </ligand>
    <ligandPart>
        <name>Fe</name>
        <dbReference type="ChEBI" id="CHEBI:18248"/>
    </ligandPart>
</feature>
<dbReference type="SUPFAM" id="SSF48264">
    <property type="entry name" value="Cytochrome P450"/>
    <property type="match status" value="1"/>
</dbReference>
<evidence type="ECO:0000256" key="3">
    <source>
        <dbReference type="ARBA" id="ARBA00023004"/>
    </source>
</evidence>
<protein>
    <recommendedName>
        <fullName evidence="8">Cytochrome P450</fullName>
    </recommendedName>
</protein>
<comment type="similarity">
    <text evidence="1 5">Belongs to the cytochrome P450 family.</text>
</comment>
<evidence type="ECO:0008006" key="8">
    <source>
        <dbReference type="Google" id="ProtNLM"/>
    </source>
</evidence>
<dbReference type="Proteomes" id="UP001642260">
    <property type="component" value="Unassembled WGS sequence"/>
</dbReference>
<dbReference type="PANTHER" id="PTHR47955">
    <property type="entry name" value="CYTOCHROME P450 FAMILY 71 PROTEIN"/>
    <property type="match status" value="1"/>
</dbReference>